<comment type="caution">
    <text evidence="1">The sequence shown here is derived from an EMBL/GenBank/DDBJ whole genome shotgun (WGS) entry which is preliminary data.</text>
</comment>
<proteinExistence type="predicted"/>
<organism evidence="1 2">
    <name type="scientific">Streptomyces toxytricini</name>
    <name type="common">Actinomyces toxytricini</name>
    <dbReference type="NCBI Taxonomy" id="67369"/>
    <lineage>
        <taxon>Bacteria</taxon>
        <taxon>Bacillati</taxon>
        <taxon>Actinomycetota</taxon>
        <taxon>Actinomycetes</taxon>
        <taxon>Kitasatosporales</taxon>
        <taxon>Streptomycetaceae</taxon>
        <taxon>Streptomyces</taxon>
    </lineage>
</organism>
<name>A0ABW8EQZ0_STRT5</name>
<evidence type="ECO:0000313" key="1">
    <source>
        <dbReference type="EMBL" id="MFJ2825624.1"/>
    </source>
</evidence>
<dbReference type="Proteomes" id="UP001617351">
    <property type="component" value="Unassembled WGS sequence"/>
</dbReference>
<reference evidence="1 2" key="1">
    <citation type="submission" date="2024-10" db="EMBL/GenBank/DDBJ databases">
        <title>The Natural Products Discovery Center: Release of the First 8490 Sequenced Strains for Exploring Actinobacteria Biosynthetic Diversity.</title>
        <authorList>
            <person name="Kalkreuter E."/>
            <person name="Kautsar S.A."/>
            <person name="Yang D."/>
            <person name="Bader C.D."/>
            <person name="Teijaro C.N."/>
            <person name="Fluegel L."/>
            <person name="Davis C.M."/>
            <person name="Simpson J.R."/>
            <person name="Lauterbach L."/>
            <person name="Steele A.D."/>
            <person name="Gui C."/>
            <person name="Meng S."/>
            <person name="Li G."/>
            <person name="Viehrig K."/>
            <person name="Ye F."/>
            <person name="Su P."/>
            <person name="Kiefer A.F."/>
            <person name="Nichols A."/>
            <person name="Cepeda A.J."/>
            <person name="Yan W."/>
            <person name="Fan B."/>
            <person name="Jiang Y."/>
            <person name="Adhikari A."/>
            <person name="Zheng C.-J."/>
            <person name="Schuster L."/>
            <person name="Cowan T.M."/>
            <person name="Smanski M.J."/>
            <person name="Chevrette M.G."/>
            <person name="De Carvalho L.P.S."/>
            <person name="Shen B."/>
        </authorList>
    </citation>
    <scope>NUCLEOTIDE SEQUENCE [LARGE SCALE GENOMIC DNA]</scope>
    <source>
        <strain evidence="1 2">NPDC087220</strain>
    </source>
</reference>
<dbReference type="Pfam" id="PF19986">
    <property type="entry name" value="DUF6422"/>
    <property type="match status" value="1"/>
</dbReference>
<dbReference type="EMBL" id="JBIUYY010000019">
    <property type="protein sequence ID" value="MFJ2825624.1"/>
    <property type="molecule type" value="Genomic_DNA"/>
</dbReference>
<keyword evidence="2" id="KW-1185">Reference proteome</keyword>
<dbReference type="InterPro" id="IPR046307">
    <property type="entry name" value="DUF6422"/>
</dbReference>
<accession>A0ABW8EQZ0</accession>
<evidence type="ECO:0000313" key="2">
    <source>
        <dbReference type="Proteomes" id="UP001617351"/>
    </source>
</evidence>
<gene>
    <name evidence="1" type="ORF">ACIO7M_31595</name>
</gene>
<sequence length="91" mass="10566">MRSRRRRRGRTRPPYEQLTGDRLEALQKAALLVIGAREEAATLLTRARVADSSDGVFWSPCRRCVCPQYQGRDERSCERDSCRYTGAQQRY</sequence>
<dbReference type="RefSeq" id="WP_365506129.1">
    <property type="nucleotide sequence ID" value="NZ_JBFANW010000070.1"/>
</dbReference>
<protein>
    <submittedName>
        <fullName evidence="1">DUF6422 family protein</fullName>
    </submittedName>
</protein>